<keyword evidence="2" id="KW-1185">Reference proteome</keyword>
<organism evidence="1 2">
    <name type="scientific">Thauera terpenica 58Eu</name>
    <dbReference type="NCBI Taxonomy" id="1348657"/>
    <lineage>
        <taxon>Bacteria</taxon>
        <taxon>Pseudomonadati</taxon>
        <taxon>Pseudomonadota</taxon>
        <taxon>Betaproteobacteria</taxon>
        <taxon>Rhodocyclales</taxon>
        <taxon>Zoogloeaceae</taxon>
        <taxon>Thauera</taxon>
    </lineage>
</organism>
<evidence type="ECO:0000313" key="1">
    <source>
        <dbReference type="EMBL" id="EPZ13679.1"/>
    </source>
</evidence>
<comment type="caution">
    <text evidence="1">The sequence shown here is derived from an EMBL/GenBank/DDBJ whole genome shotgun (WGS) entry which is preliminary data.</text>
</comment>
<dbReference type="Proteomes" id="UP000015455">
    <property type="component" value="Unassembled WGS sequence"/>
</dbReference>
<dbReference type="EMBL" id="ATJV01000127">
    <property type="protein sequence ID" value="EPZ13679.1"/>
    <property type="molecule type" value="Genomic_DNA"/>
</dbReference>
<name>T0ALG3_9RHOO</name>
<protein>
    <submittedName>
        <fullName evidence="1">Uncharacterized protein</fullName>
    </submittedName>
</protein>
<evidence type="ECO:0000313" key="2">
    <source>
        <dbReference type="Proteomes" id="UP000015455"/>
    </source>
</evidence>
<sequence>MTLGFPTKRVLQTMIGTGFIGSVVAAVLSGETLANLSMLLVLGGIEGLLNERERKASASRRG</sequence>
<proteinExistence type="predicted"/>
<dbReference type="AlphaFoldDB" id="T0ALG3"/>
<accession>T0ALG3</accession>
<reference evidence="1 2" key="1">
    <citation type="submission" date="2013-06" db="EMBL/GenBank/DDBJ databases">
        <title>Draft genome sequence of Thauera terpenica.</title>
        <authorList>
            <person name="Liu B."/>
            <person name="Frostegard A.H."/>
            <person name="Shapleigh J.P."/>
        </authorList>
    </citation>
    <scope>NUCLEOTIDE SEQUENCE [LARGE SCALE GENOMIC DNA]</scope>
    <source>
        <strain evidence="1 2">58Eu</strain>
    </source>
</reference>
<gene>
    <name evidence="1" type="ORF">M622_19480</name>
</gene>